<name>A0A075AG97_OPIVI</name>
<dbReference type="EMBL" id="KL596697">
    <property type="protein sequence ID" value="KER28534.1"/>
    <property type="molecule type" value="Genomic_DNA"/>
</dbReference>
<evidence type="ECO:0000256" key="1">
    <source>
        <dbReference type="SAM" id="MobiDB-lite"/>
    </source>
</evidence>
<protein>
    <submittedName>
        <fullName evidence="2">Uncharacterized protein</fullName>
    </submittedName>
</protein>
<dbReference type="KEGG" id="ovi:T265_04668"/>
<organism evidence="2 3">
    <name type="scientific">Opisthorchis viverrini</name>
    <name type="common">Southeast Asian liver fluke</name>
    <dbReference type="NCBI Taxonomy" id="6198"/>
    <lineage>
        <taxon>Eukaryota</taxon>
        <taxon>Metazoa</taxon>
        <taxon>Spiralia</taxon>
        <taxon>Lophotrochozoa</taxon>
        <taxon>Platyhelminthes</taxon>
        <taxon>Trematoda</taxon>
        <taxon>Digenea</taxon>
        <taxon>Opisthorchiida</taxon>
        <taxon>Opisthorchiata</taxon>
        <taxon>Opisthorchiidae</taxon>
        <taxon>Opisthorchis</taxon>
    </lineage>
</organism>
<sequence>MSKRAINGQEHLAEKLTYVLGCLNRKILDANMKETIFHHFVTGLTFLLSFDVGNSEMYGCRNTTDLVRIEVNQNKMECVRDEIDPDAEFEGVVKAIGFTGSGFTESQSDPDSERLTWDSLTTGEVYNTHPNNCAGHEENCSNGSGVNVNSTHPAANFSKFNEADSSISFTDKAESESNLYFLDVQLIGRSVFFESNKLHFNGMAKHPAASNKLCYDDDDDGDEDNGDDDDDEDNDDNDDDGDDDAGRSSIPLVLPS</sequence>
<dbReference type="CTD" id="20318850"/>
<keyword evidence="3" id="KW-1185">Reference proteome</keyword>
<evidence type="ECO:0000313" key="3">
    <source>
        <dbReference type="Proteomes" id="UP000054324"/>
    </source>
</evidence>
<reference evidence="2 3" key="1">
    <citation type="submission" date="2013-11" db="EMBL/GenBank/DDBJ databases">
        <title>Opisthorchis viverrini - life in the bile duct.</title>
        <authorList>
            <person name="Young N.D."/>
            <person name="Nagarajan N."/>
            <person name="Lin S.J."/>
            <person name="Korhonen P.K."/>
            <person name="Jex A.R."/>
            <person name="Hall R.S."/>
            <person name="Safavi-Hemami H."/>
            <person name="Kaewkong W."/>
            <person name="Bertrand D."/>
            <person name="Gao S."/>
            <person name="Seet Q."/>
            <person name="Wongkham S."/>
            <person name="Teh B.T."/>
            <person name="Wongkham C."/>
            <person name="Intapan P.M."/>
            <person name="Maleewong W."/>
            <person name="Yang X."/>
            <person name="Hu M."/>
            <person name="Wang Z."/>
            <person name="Hofmann A."/>
            <person name="Sternberg P.W."/>
            <person name="Tan P."/>
            <person name="Wang J."/>
            <person name="Gasser R.B."/>
        </authorList>
    </citation>
    <scope>NUCLEOTIDE SEQUENCE [LARGE SCALE GENOMIC DNA]</scope>
</reference>
<accession>A0A075AG97</accession>
<dbReference type="GeneID" id="20318850"/>
<evidence type="ECO:0000313" key="2">
    <source>
        <dbReference type="EMBL" id="KER28534.1"/>
    </source>
</evidence>
<dbReference type="RefSeq" id="XP_009167723.1">
    <property type="nucleotide sequence ID" value="XM_009169459.1"/>
</dbReference>
<feature type="region of interest" description="Disordered" evidence="1">
    <location>
        <begin position="209"/>
        <end position="256"/>
    </location>
</feature>
<feature type="compositionally biased region" description="Acidic residues" evidence="1">
    <location>
        <begin position="216"/>
        <end position="243"/>
    </location>
</feature>
<gene>
    <name evidence="2" type="ORF">T265_04668</name>
</gene>
<dbReference type="OrthoDB" id="10508002at2759"/>
<dbReference type="Proteomes" id="UP000054324">
    <property type="component" value="Unassembled WGS sequence"/>
</dbReference>
<proteinExistence type="predicted"/>
<dbReference type="AlphaFoldDB" id="A0A075AG97"/>